<dbReference type="EMBL" id="MTKT01000802">
    <property type="protein sequence ID" value="OWM87868.1"/>
    <property type="molecule type" value="Genomic_DNA"/>
</dbReference>
<evidence type="ECO:0000313" key="2">
    <source>
        <dbReference type="Proteomes" id="UP000197138"/>
    </source>
</evidence>
<dbReference type="Proteomes" id="UP000197138">
    <property type="component" value="Unassembled WGS sequence"/>
</dbReference>
<sequence length="86" mass="9025">MPVTAAGLLVTVTSMLVAATSILVTATPLLVTVARLLVIAVVGAHVVEALSRASPSPETPNHILGYRNSIYKLREVRSFTLLALMG</sequence>
<accession>A0A218XSS4</accession>
<dbReference type="AlphaFoldDB" id="A0A218XSS4"/>
<reference evidence="2" key="1">
    <citation type="journal article" date="2017" name="Plant J.">
        <title>The pomegranate (Punica granatum L.) genome and the genomics of punicalagin biosynthesis.</title>
        <authorList>
            <person name="Qin G."/>
            <person name="Xu C."/>
            <person name="Ming R."/>
            <person name="Tang H."/>
            <person name="Guyot R."/>
            <person name="Kramer E.M."/>
            <person name="Hu Y."/>
            <person name="Yi X."/>
            <person name="Qi Y."/>
            <person name="Xu X."/>
            <person name="Gao Z."/>
            <person name="Pan H."/>
            <person name="Jian J."/>
            <person name="Tian Y."/>
            <person name="Yue Z."/>
            <person name="Xu Y."/>
        </authorList>
    </citation>
    <scope>NUCLEOTIDE SEQUENCE [LARGE SCALE GENOMIC DNA]</scope>
    <source>
        <strain evidence="2">cv. Dabenzi</strain>
    </source>
</reference>
<name>A0A218XSS4_PUNGR</name>
<proteinExistence type="predicted"/>
<organism evidence="1 2">
    <name type="scientific">Punica granatum</name>
    <name type="common">Pomegranate</name>
    <dbReference type="NCBI Taxonomy" id="22663"/>
    <lineage>
        <taxon>Eukaryota</taxon>
        <taxon>Viridiplantae</taxon>
        <taxon>Streptophyta</taxon>
        <taxon>Embryophyta</taxon>
        <taxon>Tracheophyta</taxon>
        <taxon>Spermatophyta</taxon>
        <taxon>Magnoliopsida</taxon>
        <taxon>eudicotyledons</taxon>
        <taxon>Gunneridae</taxon>
        <taxon>Pentapetalae</taxon>
        <taxon>rosids</taxon>
        <taxon>malvids</taxon>
        <taxon>Myrtales</taxon>
        <taxon>Lythraceae</taxon>
        <taxon>Punica</taxon>
    </lineage>
</organism>
<gene>
    <name evidence="1" type="ORF">CDL15_Pgr008314</name>
</gene>
<evidence type="ECO:0000313" key="1">
    <source>
        <dbReference type="EMBL" id="OWM87868.1"/>
    </source>
</evidence>
<comment type="caution">
    <text evidence="1">The sequence shown here is derived from an EMBL/GenBank/DDBJ whole genome shotgun (WGS) entry which is preliminary data.</text>
</comment>
<protein>
    <submittedName>
        <fullName evidence="1">Uncharacterized protein</fullName>
    </submittedName>
</protein>